<dbReference type="AlphaFoldDB" id="A0A1G9UWP3"/>
<protein>
    <submittedName>
        <fullName evidence="1">Methyltransferase domain-containing protein</fullName>
    </submittedName>
</protein>
<evidence type="ECO:0000313" key="1">
    <source>
        <dbReference type="EMBL" id="SDM64240.1"/>
    </source>
</evidence>
<gene>
    <name evidence="1" type="ORF">SAMN05660860_02899</name>
</gene>
<dbReference type="InterPro" id="IPR029063">
    <property type="entry name" value="SAM-dependent_MTases_sf"/>
</dbReference>
<evidence type="ECO:0000313" key="2">
    <source>
        <dbReference type="Proteomes" id="UP000182146"/>
    </source>
</evidence>
<dbReference type="CDD" id="cd02440">
    <property type="entry name" value="AdoMet_MTases"/>
    <property type="match status" value="1"/>
</dbReference>
<keyword evidence="1" id="KW-0808">Transferase</keyword>
<dbReference type="GO" id="GO:0032259">
    <property type="term" value="P:methylation"/>
    <property type="evidence" value="ECO:0007669"/>
    <property type="project" value="UniProtKB-KW"/>
</dbReference>
<dbReference type="EMBL" id="FNGU01000008">
    <property type="protein sequence ID" value="SDM64240.1"/>
    <property type="molecule type" value="Genomic_DNA"/>
</dbReference>
<dbReference type="Pfam" id="PF13489">
    <property type="entry name" value="Methyltransf_23"/>
    <property type="match status" value="1"/>
</dbReference>
<dbReference type="OrthoDB" id="9790457at2"/>
<keyword evidence="1" id="KW-0489">Methyltransferase</keyword>
<dbReference type="STRING" id="392333.SAMN05660860_02899"/>
<accession>A0A1G9UWP3</accession>
<proteinExistence type="predicted"/>
<sequence length="211" mass="24557">MINKNEKYYSFERKDLVAIVPLIEGAVLDVGCGDGATMAYLLGSGINDVTGIECDYNAYIRAKNKGFNVINADIEKDSIDLEEKKYDFILFGDVLEHLYDPWNTLDKFKKFLKKDGTFLISIPNIKHYRILRKFLFSDEWRYTEAGILDITHIRFFTRKEALRMIEESGLQVSVLKYKTNKNILFRVVSLFAKNWVMTIWPEQFLIAAKVK</sequence>
<organism evidence="1 2">
    <name type="scientific">Geoalkalibacter ferrihydriticus</name>
    <dbReference type="NCBI Taxonomy" id="392333"/>
    <lineage>
        <taxon>Bacteria</taxon>
        <taxon>Pseudomonadati</taxon>
        <taxon>Thermodesulfobacteriota</taxon>
        <taxon>Desulfuromonadia</taxon>
        <taxon>Desulfuromonadales</taxon>
        <taxon>Geoalkalibacteraceae</taxon>
        <taxon>Geoalkalibacter</taxon>
    </lineage>
</organism>
<dbReference type="SUPFAM" id="SSF53335">
    <property type="entry name" value="S-adenosyl-L-methionine-dependent methyltransferases"/>
    <property type="match status" value="1"/>
</dbReference>
<dbReference type="RefSeq" id="WP_052446446.1">
    <property type="nucleotide sequence ID" value="NZ_FNGU01000008.1"/>
</dbReference>
<dbReference type="GO" id="GO:0008168">
    <property type="term" value="F:methyltransferase activity"/>
    <property type="evidence" value="ECO:0007669"/>
    <property type="project" value="UniProtKB-KW"/>
</dbReference>
<dbReference type="Proteomes" id="UP000182146">
    <property type="component" value="Unassembled WGS sequence"/>
</dbReference>
<name>A0A1G9UWP3_9BACT</name>
<dbReference type="PANTHER" id="PTHR43861">
    <property type="entry name" value="TRANS-ACONITATE 2-METHYLTRANSFERASE-RELATED"/>
    <property type="match status" value="1"/>
</dbReference>
<dbReference type="Gene3D" id="3.40.50.150">
    <property type="entry name" value="Vaccinia Virus protein VP39"/>
    <property type="match status" value="1"/>
</dbReference>
<reference evidence="1 2" key="1">
    <citation type="submission" date="2016-10" db="EMBL/GenBank/DDBJ databases">
        <authorList>
            <person name="de Groot N.N."/>
        </authorList>
    </citation>
    <scope>NUCLEOTIDE SEQUENCE [LARGE SCALE GENOMIC DNA]</scope>
    <source>
        <strain evidence="1 2">DSM 17813</strain>
    </source>
</reference>